<dbReference type="InterPro" id="IPR029044">
    <property type="entry name" value="Nucleotide-diphossugar_trans"/>
</dbReference>
<dbReference type="AlphaFoldDB" id="A0AA43M9Z7"/>
<dbReference type="Proteomes" id="UP001161160">
    <property type="component" value="Unassembled WGS sequence"/>
</dbReference>
<comment type="caution">
    <text evidence="1">The sequence shown here is derived from an EMBL/GenBank/DDBJ whole genome shotgun (WGS) entry which is preliminary data.</text>
</comment>
<organism evidence="1 2">
    <name type="scientific">Polynucleobacter sphagniphilus</name>
    <dbReference type="NCBI Taxonomy" id="1743169"/>
    <lineage>
        <taxon>Bacteria</taxon>
        <taxon>Pseudomonadati</taxon>
        <taxon>Pseudomonadota</taxon>
        <taxon>Betaproteobacteria</taxon>
        <taxon>Burkholderiales</taxon>
        <taxon>Burkholderiaceae</taxon>
        <taxon>Polynucleobacter</taxon>
    </lineage>
</organism>
<proteinExistence type="predicted"/>
<dbReference type="Gene3D" id="3.90.550.10">
    <property type="entry name" value="Spore Coat Polysaccharide Biosynthesis Protein SpsA, Chain A"/>
    <property type="match status" value="1"/>
</dbReference>
<gene>
    <name evidence="1" type="ORF">M2127_002227</name>
</gene>
<reference evidence="1" key="1">
    <citation type="submission" date="2023-04" db="EMBL/GenBank/DDBJ databases">
        <title>Genome Encyclopedia of Bacteria and Archaea VI: Functional Genomics of Type Strains.</title>
        <authorList>
            <person name="Whitman W."/>
        </authorList>
    </citation>
    <scope>NUCLEOTIDE SEQUENCE</scope>
    <source>
        <strain evidence="1">Enz.4-51</strain>
    </source>
</reference>
<accession>A0AA43M9Z7</accession>
<dbReference type="EMBL" id="JARXYA010000019">
    <property type="protein sequence ID" value="MDH6504898.1"/>
    <property type="molecule type" value="Genomic_DNA"/>
</dbReference>
<evidence type="ECO:0008006" key="3">
    <source>
        <dbReference type="Google" id="ProtNLM"/>
    </source>
</evidence>
<protein>
    <recommendedName>
        <fullName evidence="3">Glycosyl transferase</fullName>
    </recommendedName>
</protein>
<sequence>MPPRFHYLISFDKNYFFLGINLVQNCLDLGIDKSKVYIVDYGLTQNQIDFLNELEIRILARPEHLLDAHPYKLKSHLFDFLSFNDIERDFLVQLDADMIMLNNPDSALKMIVSKMIEENLLIAICQDVGPSKNILEFASTYRCPNFKESLSPDELLNPYLNSGFVIYSPHFNLKEFQDIADAMEGEVVWEQNALNTICAKNPNSLLMLDPSIWNMHGILIEQFNGDTNPFLLHITSPTPNSIGTGFINFHIGDVALEPVFYRELLVNPYVHNLQTSMIQNLLTKNANLFIHHFAKNS</sequence>
<dbReference type="SUPFAM" id="SSF53448">
    <property type="entry name" value="Nucleotide-diphospho-sugar transferases"/>
    <property type="match status" value="1"/>
</dbReference>
<name>A0AA43M9Z7_9BURK</name>
<keyword evidence="2" id="KW-1185">Reference proteome</keyword>
<evidence type="ECO:0000313" key="2">
    <source>
        <dbReference type="Proteomes" id="UP001161160"/>
    </source>
</evidence>
<evidence type="ECO:0000313" key="1">
    <source>
        <dbReference type="EMBL" id="MDH6504898.1"/>
    </source>
</evidence>
<dbReference type="RefSeq" id="WP_280757096.1">
    <property type="nucleotide sequence ID" value="NZ_JARXYA010000019.1"/>
</dbReference>